<reference evidence="1" key="1">
    <citation type="journal article" date="2023" name="Insect Mol. Biol.">
        <title>Genome sequencing provides insights into the evolution of gene families encoding plant cell wall-degrading enzymes in longhorned beetles.</title>
        <authorList>
            <person name="Shin N.R."/>
            <person name="Okamura Y."/>
            <person name="Kirsch R."/>
            <person name="Pauchet Y."/>
        </authorList>
    </citation>
    <scope>NUCLEOTIDE SEQUENCE</scope>
    <source>
        <strain evidence="1">MMC_N1</strain>
    </source>
</reference>
<organism evidence="1 2">
    <name type="scientific">Molorchus minor</name>
    <dbReference type="NCBI Taxonomy" id="1323400"/>
    <lineage>
        <taxon>Eukaryota</taxon>
        <taxon>Metazoa</taxon>
        <taxon>Ecdysozoa</taxon>
        <taxon>Arthropoda</taxon>
        <taxon>Hexapoda</taxon>
        <taxon>Insecta</taxon>
        <taxon>Pterygota</taxon>
        <taxon>Neoptera</taxon>
        <taxon>Endopterygota</taxon>
        <taxon>Coleoptera</taxon>
        <taxon>Polyphaga</taxon>
        <taxon>Cucujiformia</taxon>
        <taxon>Chrysomeloidea</taxon>
        <taxon>Cerambycidae</taxon>
        <taxon>Lamiinae</taxon>
        <taxon>Monochamini</taxon>
        <taxon>Molorchus</taxon>
    </lineage>
</organism>
<proteinExistence type="predicted"/>
<evidence type="ECO:0000313" key="2">
    <source>
        <dbReference type="Proteomes" id="UP001162164"/>
    </source>
</evidence>
<dbReference type="Proteomes" id="UP001162164">
    <property type="component" value="Unassembled WGS sequence"/>
</dbReference>
<name>A0ABQ9JK05_9CUCU</name>
<gene>
    <name evidence="1" type="ORF">NQ317_009494</name>
</gene>
<evidence type="ECO:0000313" key="1">
    <source>
        <dbReference type="EMBL" id="KAJ8978550.1"/>
    </source>
</evidence>
<sequence>MTAQKLKHICRSQLQLETVESYDGSIDDTKSVVISIPSPTPSQEQMLDNIALQALENRRREFECFEDVLDMIENIRAEPPPILEDNTWTKISPKLKKKLETVEQPHTSRIESQVTVNVSGNGKSSAVPQLSPLSQPTDLTTNMANASQQLRSLLSNLQTTSASIATNVETVAKKYNT</sequence>
<dbReference type="EMBL" id="JAPWTJ010000426">
    <property type="protein sequence ID" value="KAJ8978550.1"/>
    <property type="molecule type" value="Genomic_DNA"/>
</dbReference>
<keyword evidence="2" id="KW-1185">Reference proteome</keyword>
<accession>A0ABQ9JK05</accession>
<comment type="caution">
    <text evidence="1">The sequence shown here is derived from an EMBL/GenBank/DDBJ whole genome shotgun (WGS) entry which is preliminary data.</text>
</comment>
<protein>
    <submittedName>
        <fullName evidence="1">Uncharacterized protein</fullName>
    </submittedName>
</protein>